<dbReference type="InterPro" id="IPR044898">
    <property type="entry name" value="CDI_dom_sf"/>
</dbReference>
<gene>
    <name evidence="8" type="ORF">chiPu_0023795</name>
</gene>
<evidence type="ECO:0000256" key="6">
    <source>
        <dbReference type="SAM" id="MobiDB-lite"/>
    </source>
</evidence>
<feature type="region of interest" description="Disordered" evidence="6">
    <location>
        <begin position="70"/>
        <end position="115"/>
    </location>
</feature>
<keyword evidence="9" id="KW-1185">Reference proteome</keyword>
<evidence type="ECO:0000256" key="2">
    <source>
        <dbReference type="ARBA" id="ARBA00006726"/>
    </source>
</evidence>
<dbReference type="OrthoDB" id="9940972at2759"/>
<proteinExistence type="inferred from homology"/>
<feature type="compositionally biased region" description="Basic and acidic residues" evidence="6">
    <location>
        <begin position="80"/>
        <end position="91"/>
    </location>
</feature>
<evidence type="ECO:0000313" key="8">
    <source>
        <dbReference type="EMBL" id="GCC39767.1"/>
    </source>
</evidence>
<feature type="compositionally biased region" description="Polar residues" evidence="6">
    <location>
        <begin position="92"/>
        <end position="101"/>
    </location>
</feature>
<dbReference type="GO" id="GO:0005634">
    <property type="term" value="C:nucleus"/>
    <property type="evidence" value="ECO:0007669"/>
    <property type="project" value="UniProtKB-SubCell"/>
</dbReference>
<feature type="domain" description="Cyclin-dependent kinase inhibitor" evidence="7">
    <location>
        <begin position="11"/>
        <end position="59"/>
    </location>
</feature>
<dbReference type="GO" id="GO:0051726">
    <property type="term" value="P:regulation of cell cycle"/>
    <property type="evidence" value="ECO:0007669"/>
    <property type="project" value="InterPro"/>
</dbReference>
<dbReference type="Gene3D" id="4.10.365.10">
    <property type="entry name" value="p27"/>
    <property type="match status" value="1"/>
</dbReference>
<organism evidence="8 9">
    <name type="scientific">Chiloscyllium punctatum</name>
    <name type="common">Brownbanded bambooshark</name>
    <name type="synonym">Hemiscyllium punctatum</name>
    <dbReference type="NCBI Taxonomy" id="137246"/>
    <lineage>
        <taxon>Eukaryota</taxon>
        <taxon>Metazoa</taxon>
        <taxon>Chordata</taxon>
        <taxon>Craniata</taxon>
        <taxon>Vertebrata</taxon>
        <taxon>Chondrichthyes</taxon>
        <taxon>Elasmobranchii</taxon>
        <taxon>Galeomorphii</taxon>
        <taxon>Galeoidea</taxon>
        <taxon>Orectolobiformes</taxon>
        <taxon>Hemiscylliidae</taxon>
        <taxon>Chiloscyllium</taxon>
    </lineage>
</organism>
<accession>A0A401TAX0</accession>
<dbReference type="GO" id="GO:0004861">
    <property type="term" value="F:cyclin-dependent protein serine/threonine kinase inhibitor activity"/>
    <property type="evidence" value="ECO:0007669"/>
    <property type="project" value="InterPro"/>
</dbReference>
<evidence type="ECO:0000256" key="4">
    <source>
        <dbReference type="ARBA" id="ARBA00023242"/>
    </source>
</evidence>
<comment type="similarity">
    <text evidence="2">Belongs to the CDI family.</text>
</comment>
<evidence type="ECO:0000256" key="3">
    <source>
        <dbReference type="ARBA" id="ARBA00023013"/>
    </source>
</evidence>
<evidence type="ECO:0000313" key="9">
    <source>
        <dbReference type="Proteomes" id="UP000287033"/>
    </source>
</evidence>
<dbReference type="Proteomes" id="UP000287033">
    <property type="component" value="Unassembled WGS sequence"/>
</dbReference>
<evidence type="ECO:0000256" key="1">
    <source>
        <dbReference type="ARBA" id="ARBA00004123"/>
    </source>
</evidence>
<dbReference type="PANTHER" id="PTHR10265:SF45">
    <property type="entry name" value="DACAPO"/>
    <property type="match status" value="1"/>
</dbReference>
<dbReference type="STRING" id="137246.A0A401TAX0"/>
<dbReference type="Pfam" id="PF02234">
    <property type="entry name" value="CDI"/>
    <property type="match status" value="1"/>
</dbReference>
<dbReference type="OMA" id="DSERCHP"/>
<protein>
    <recommendedName>
        <fullName evidence="7">Cyclin-dependent kinase inhibitor domain-containing protein</fullName>
    </recommendedName>
</protein>
<dbReference type="InterPro" id="IPR003175">
    <property type="entry name" value="CDI_dom"/>
</dbReference>
<name>A0A401TAX0_CHIPU</name>
<keyword evidence="3" id="KW-0649">Protein kinase inhibitor</keyword>
<keyword evidence="5" id="KW-0131">Cell cycle</keyword>
<evidence type="ECO:0000256" key="5">
    <source>
        <dbReference type="ARBA" id="ARBA00023306"/>
    </source>
</evidence>
<dbReference type="AlphaFoldDB" id="A0A401TAX0"/>
<sequence length="115" mass="13026">MNRKPGGVCRSLFGPVDREQVAAELRTELRTQLETAKKRWAFDFERERPVQGALQWEAVPSHAVPRFYRTSVCGGPPKELPSEAGERKRSPQPESNQPQKAQSRKRKQTIITGNA</sequence>
<comment type="caution">
    <text evidence="8">The sequence shown here is derived from an EMBL/GenBank/DDBJ whole genome shotgun (WGS) entry which is preliminary data.</text>
</comment>
<reference evidence="8 9" key="1">
    <citation type="journal article" date="2018" name="Nat. Ecol. Evol.">
        <title>Shark genomes provide insights into elasmobranch evolution and the origin of vertebrates.</title>
        <authorList>
            <person name="Hara Y"/>
            <person name="Yamaguchi K"/>
            <person name="Onimaru K"/>
            <person name="Kadota M"/>
            <person name="Koyanagi M"/>
            <person name="Keeley SD"/>
            <person name="Tatsumi K"/>
            <person name="Tanaka K"/>
            <person name="Motone F"/>
            <person name="Kageyama Y"/>
            <person name="Nozu R"/>
            <person name="Adachi N"/>
            <person name="Nishimura O"/>
            <person name="Nakagawa R"/>
            <person name="Tanegashima C"/>
            <person name="Kiyatake I"/>
            <person name="Matsumoto R"/>
            <person name="Murakumo K"/>
            <person name="Nishida K"/>
            <person name="Terakita A"/>
            <person name="Kuratani S"/>
            <person name="Sato K"/>
            <person name="Hyodo S Kuraku.S."/>
        </authorList>
    </citation>
    <scope>NUCLEOTIDE SEQUENCE [LARGE SCALE GENOMIC DNA]</scope>
</reference>
<keyword evidence="4" id="KW-0539">Nucleus</keyword>
<dbReference type="EMBL" id="BEZZ01027072">
    <property type="protein sequence ID" value="GCC39767.1"/>
    <property type="molecule type" value="Genomic_DNA"/>
</dbReference>
<comment type="subcellular location">
    <subcellularLocation>
        <location evidence="1">Nucleus</location>
    </subcellularLocation>
</comment>
<dbReference type="PANTHER" id="PTHR10265">
    <property type="entry name" value="CYCLIN-DEPENDENT KINASE INHIBITOR 1"/>
    <property type="match status" value="1"/>
</dbReference>
<evidence type="ECO:0000259" key="7">
    <source>
        <dbReference type="Pfam" id="PF02234"/>
    </source>
</evidence>